<dbReference type="PRINTS" id="PR00033">
    <property type="entry name" value="HTHASNC"/>
</dbReference>
<dbReference type="Gene3D" id="1.10.10.10">
    <property type="entry name" value="Winged helix-like DNA-binding domain superfamily/Winged helix DNA-binding domain"/>
    <property type="match status" value="1"/>
</dbReference>
<feature type="domain" description="Transcription regulator AsnC/Lrp ligand binding" evidence="4">
    <location>
        <begin position="79"/>
        <end position="152"/>
    </location>
</feature>
<dbReference type="InterPro" id="IPR019888">
    <property type="entry name" value="Tscrpt_reg_AsnC-like"/>
</dbReference>
<name>A0A368ZW69_9FLAO</name>
<dbReference type="Pfam" id="PF01037">
    <property type="entry name" value="AsnC_trans_reg"/>
    <property type="match status" value="1"/>
</dbReference>
<dbReference type="AlphaFoldDB" id="A0A368ZW69"/>
<gene>
    <name evidence="5" type="ORF">DES35_1095</name>
</gene>
<dbReference type="GO" id="GO:0005829">
    <property type="term" value="C:cytosol"/>
    <property type="evidence" value="ECO:0007669"/>
    <property type="project" value="TreeGrafter"/>
</dbReference>
<dbReference type="GO" id="GO:0043200">
    <property type="term" value="P:response to amino acid"/>
    <property type="evidence" value="ECO:0007669"/>
    <property type="project" value="TreeGrafter"/>
</dbReference>
<reference evidence="5 6" key="1">
    <citation type="submission" date="2018-07" db="EMBL/GenBank/DDBJ databases">
        <title>Genomic Encyclopedia of Type Strains, Phase IV (KMG-IV): sequencing the most valuable type-strain genomes for metagenomic binning, comparative biology and taxonomic classification.</title>
        <authorList>
            <person name="Goeker M."/>
        </authorList>
    </citation>
    <scope>NUCLEOTIDE SEQUENCE [LARGE SCALE GENOMIC DNA]</scope>
    <source>
        <strain evidence="5 6">DSM 21410</strain>
    </source>
</reference>
<sequence>MSDTERKTTKITDSDYLLLKYLQKNARATLKLIAAESGYQSPSGVLERIKKLEERGFIMGYETVLNKSALGFKVSVLTHVKIKEHYEAVIYDFENNVRNLEEVKTFFHVTGEYDYILLVTCADIESYHKFIVEKLSKIPNIMTVHSSFILKEVECNTLL</sequence>
<proteinExistence type="predicted"/>
<evidence type="ECO:0000256" key="1">
    <source>
        <dbReference type="ARBA" id="ARBA00023015"/>
    </source>
</evidence>
<dbReference type="Proteomes" id="UP000253517">
    <property type="component" value="Unassembled WGS sequence"/>
</dbReference>
<evidence type="ECO:0000256" key="3">
    <source>
        <dbReference type="ARBA" id="ARBA00023163"/>
    </source>
</evidence>
<evidence type="ECO:0000256" key="2">
    <source>
        <dbReference type="ARBA" id="ARBA00023125"/>
    </source>
</evidence>
<dbReference type="SUPFAM" id="SSF54909">
    <property type="entry name" value="Dimeric alpha+beta barrel"/>
    <property type="match status" value="1"/>
</dbReference>
<dbReference type="InterPro" id="IPR019887">
    <property type="entry name" value="Tscrpt_reg_AsnC/Lrp_C"/>
</dbReference>
<dbReference type="SMART" id="SM00344">
    <property type="entry name" value="HTH_ASNC"/>
    <property type="match status" value="1"/>
</dbReference>
<keyword evidence="3" id="KW-0804">Transcription</keyword>
<organism evidence="5 6">
    <name type="scientific">Schleiferia thermophila</name>
    <dbReference type="NCBI Taxonomy" id="884107"/>
    <lineage>
        <taxon>Bacteria</taxon>
        <taxon>Pseudomonadati</taxon>
        <taxon>Bacteroidota</taxon>
        <taxon>Flavobacteriia</taxon>
        <taxon>Flavobacteriales</taxon>
        <taxon>Schleiferiaceae</taxon>
        <taxon>Schleiferia</taxon>
    </lineage>
</organism>
<dbReference type="InterPro" id="IPR000485">
    <property type="entry name" value="AsnC-type_HTH_dom"/>
</dbReference>
<dbReference type="EMBL" id="QPJS01000009">
    <property type="protein sequence ID" value="RCX01079.1"/>
    <property type="molecule type" value="Genomic_DNA"/>
</dbReference>
<dbReference type="SUPFAM" id="SSF46785">
    <property type="entry name" value="Winged helix' DNA-binding domain"/>
    <property type="match status" value="1"/>
</dbReference>
<dbReference type="PANTHER" id="PTHR30154:SF34">
    <property type="entry name" value="TRANSCRIPTIONAL REGULATOR AZLB"/>
    <property type="match status" value="1"/>
</dbReference>
<keyword evidence="2" id="KW-0238">DNA-binding</keyword>
<keyword evidence="6" id="KW-1185">Reference proteome</keyword>
<dbReference type="InterPro" id="IPR036390">
    <property type="entry name" value="WH_DNA-bd_sf"/>
</dbReference>
<dbReference type="Pfam" id="PF13412">
    <property type="entry name" value="HTH_24"/>
    <property type="match status" value="1"/>
</dbReference>
<comment type="caution">
    <text evidence="5">The sequence shown here is derived from an EMBL/GenBank/DDBJ whole genome shotgun (WGS) entry which is preliminary data.</text>
</comment>
<evidence type="ECO:0000313" key="6">
    <source>
        <dbReference type="Proteomes" id="UP000253517"/>
    </source>
</evidence>
<dbReference type="InterPro" id="IPR036388">
    <property type="entry name" value="WH-like_DNA-bd_sf"/>
</dbReference>
<dbReference type="Gene3D" id="3.30.70.920">
    <property type="match status" value="1"/>
</dbReference>
<keyword evidence="1" id="KW-0805">Transcription regulation</keyword>
<dbReference type="InterPro" id="IPR011008">
    <property type="entry name" value="Dimeric_a/b-barrel"/>
</dbReference>
<evidence type="ECO:0000313" key="5">
    <source>
        <dbReference type="EMBL" id="RCX01079.1"/>
    </source>
</evidence>
<accession>A0A368ZW69</accession>
<dbReference type="RefSeq" id="WP_051889333.1">
    <property type="nucleotide sequence ID" value="NZ_BHZF01000007.1"/>
</dbReference>
<protein>
    <submittedName>
        <fullName evidence="5">AsnC family transcriptional regulator</fullName>
    </submittedName>
</protein>
<dbReference type="GO" id="GO:0043565">
    <property type="term" value="F:sequence-specific DNA binding"/>
    <property type="evidence" value="ECO:0007669"/>
    <property type="project" value="InterPro"/>
</dbReference>
<evidence type="ECO:0000259" key="4">
    <source>
        <dbReference type="Pfam" id="PF01037"/>
    </source>
</evidence>
<dbReference type="PANTHER" id="PTHR30154">
    <property type="entry name" value="LEUCINE-RESPONSIVE REGULATORY PROTEIN"/>
    <property type="match status" value="1"/>
</dbReference>